<dbReference type="Gene3D" id="2.170.130.10">
    <property type="entry name" value="TonB-dependent receptor, plug domain"/>
    <property type="match status" value="1"/>
</dbReference>
<reference evidence="19 20" key="1">
    <citation type="submission" date="2019-06" db="EMBL/GenBank/DDBJ databases">
        <title>Genome sequence of Rhodobacteraceae bacterium D4M1.</title>
        <authorList>
            <person name="Cao J."/>
        </authorList>
    </citation>
    <scope>NUCLEOTIDE SEQUENCE [LARGE SCALE GENOMIC DNA]</scope>
    <source>
        <strain evidence="19 20">D4M1</strain>
    </source>
</reference>
<keyword evidence="7 16" id="KW-0732">Signal</keyword>
<evidence type="ECO:0000256" key="1">
    <source>
        <dbReference type="ARBA" id="ARBA00004571"/>
    </source>
</evidence>
<evidence type="ECO:0000256" key="3">
    <source>
        <dbReference type="ARBA" id="ARBA00022448"/>
    </source>
</evidence>
<dbReference type="OrthoDB" id="9760333at2"/>
<evidence type="ECO:0000256" key="11">
    <source>
        <dbReference type="ARBA" id="ARBA00023136"/>
    </source>
</evidence>
<keyword evidence="13 14" id="KW-0998">Cell outer membrane</keyword>
<dbReference type="InterPro" id="IPR037066">
    <property type="entry name" value="Plug_dom_sf"/>
</dbReference>
<proteinExistence type="inferred from homology"/>
<evidence type="ECO:0000313" key="19">
    <source>
        <dbReference type="EMBL" id="QDL91468.1"/>
    </source>
</evidence>
<feature type="domain" description="TonB-dependent receptor-like beta-barrel" evidence="17">
    <location>
        <begin position="253"/>
        <end position="679"/>
    </location>
</feature>
<keyword evidence="10 15" id="KW-0798">TonB box</keyword>
<sequence length="709" mass="76453">MSEPVSGRTGLLGGACIAAILTASAASAQSAGEVIPLEPVVVESEALQDPTAPVTGYVAETTATATKTGTPILETQQSVSVVTAGEIRAQGAQTLGQALEYTAGVVGAPYGSDARFDSPVLRGFDGRQSQYLNGLKLMRTSGAPAIETYGMERVEVLLGPSSLLYGQGNPGGIINQIQKHPQFRSFGEVGAGLGSYDTREIFGDVGNTLGDGEVAWRLTGVLRQADMQTDELDNDRYYIAPTVTWKPSARTSFTLLSSLQQDNPSSPSGLPAELTLDGGNQLSRDFYIGETSVDTSDRTMANIGYEFEHRFNDSWTFSQNFRYSDFTWDYDSVYFSSLAADGRTMNRGVTYQQEDTGTLNLDSHLIGAVSLGETEHTLLFGVDLRQFDNDTVTEFGRAPTLDALDPQYGAAVPRDVWYTSTNDTRLRQAGIYVQDEAKWGGWRATGGLRYDWAKSEGTTYTNFAGSSTLDEQDSALTGRAGLSYIFDNGIAPYVSYSTSFEPVSGTDGLTGAAFEPTTGEQFEIGVKYQPVGMNAMFTAALYDLTQENVTVTDTYQGASYSRQVGKVHSQGLELQGTASLMEGLDLHAAYTYTDAEREGGLEDGLRPTNVPKNAASLWLNYTFDTGALKGLGLGGGVRYVGSRYGDLDNAYRMDSVTLFDLGVTYDLGDVLASVTVRNLTDETYVSNCGSFGCYYGDGRTVMARLTYKW</sequence>
<keyword evidence="11 14" id="KW-0472">Membrane</keyword>
<dbReference type="Pfam" id="PF00593">
    <property type="entry name" value="TonB_dep_Rec_b-barrel"/>
    <property type="match status" value="1"/>
</dbReference>
<evidence type="ECO:0000256" key="16">
    <source>
        <dbReference type="SAM" id="SignalP"/>
    </source>
</evidence>
<keyword evidence="12 19" id="KW-0675">Receptor</keyword>
<keyword evidence="6 14" id="KW-0812">Transmembrane</keyword>
<evidence type="ECO:0000256" key="15">
    <source>
        <dbReference type="RuleBase" id="RU003357"/>
    </source>
</evidence>
<dbReference type="GO" id="GO:0038023">
    <property type="term" value="F:signaling receptor activity"/>
    <property type="evidence" value="ECO:0007669"/>
    <property type="project" value="InterPro"/>
</dbReference>
<dbReference type="SUPFAM" id="SSF56935">
    <property type="entry name" value="Porins"/>
    <property type="match status" value="1"/>
</dbReference>
<keyword evidence="20" id="KW-1185">Reference proteome</keyword>
<evidence type="ECO:0000256" key="13">
    <source>
        <dbReference type="ARBA" id="ARBA00023237"/>
    </source>
</evidence>
<keyword evidence="5" id="KW-0410">Iron transport</keyword>
<keyword evidence="3 14" id="KW-0813">Transport</keyword>
<evidence type="ECO:0000256" key="8">
    <source>
        <dbReference type="ARBA" id="ARBA00023004"/>
    </source>
</evidence>
<dbReference type="KEGG" id="ppru:FDP22_06525"/>
<dbReference type="FunFam" id="2.40.170.20:FF:000005">
    <property type="entry name" value="TonB-dependent siderophore receptor"/>
    <property type="match status" value="1"/>
</dbReference>
<comment type="subcellular location">
    <subcellularLocation>
        <location evidence="1 14">Cell outer membrane</location>
        <topology evidence="1 14">Multi-pass membrane protein</topology>
    </subcellularLocation>
</comment>
<protein>
    <submittedName>
        <fullName evidence="19">TonB-dependent siderophore receptor</fullName>
    </submittedName>
</protein>
<dbReference type="FunFam" id="2.170.130.10:FF:000001">
    <property type="entry name" value="Catecholate siderophore TonB-dependent receptor"/>
    <property type="match status" value="1"/>
</dbReference>
<dbReference type="EMBL" id="CP040818">
    <property type="protein sequence ID" value="QDL91468.1"/>
    <property type="molecule type" value="Genomic_DNA"/>
</dbReference>
<dbReference type="PANTHER" id="PTHR32552:SF68">
    <property type="entry name" value="FERRICHROME OUTER MEMBRANE TRANSPORTER_PHAGE RECEPTOR"/>
    <property type="match status" value="1"/>
</dbReference>
<dbReference type="Gene3D" id="2.40.170.20">
    <property type="entry name" value="TonB-dependent receptor, beta-barrel domain"/>
    <property type="match status" value="1"/>
</dbReference>
<dbReference type="AlphaFoldDB" id="A0A5B8FH10"/>
<comment type="similarity">
    <text evidence="2 14 15">Belongs to the TonB-dependent receptor family.</text>
</comment>
<evidence type="ECO:0000256" key="6">
    <source>
        <dbReference type="ARBA" id="ARBA00022692"/>
    </source>
</evidence>
<feature type="chain" id="PRO_5023067109" evidence="16">
    <location>
        <begin position="29"/>
        <end position="709"/>
    </location>
</feature>
<evidence type="ECO:0000256" key="4">
    <source>
        <dbReference type="ARBA" id="ARBA00022452"/>
    </source>
</evidence>
<evidence type="ECO:0000259" key="18">
    <source>
        <dbReference type="Pfam" id="PF07715"/>
    </source>
</evidence>
<evidence type="ECO:0000256" key="12">
    <source>
        <dbReference type="ARBA" id="ARBA00023170"/>
    </source>
</evidence>
<accession>A0A5B8FH10</accession>
<evidence type="ECO:0000259" key="17">
    <source>
        <dbReference type="Pfam" id="PF00593"/>
    </source>
</evidence>
<evidence type="ECO:0000256" key="2">
    <source>
        <dbReference type="ARBA" id="ARBA00009810"/>
    </source>
</evidence>
<evidence type="ECO:0000256" key="10">
    <source>
        <dbReference type="ARBA" id="ARBA00023077"/>
    </source>
</evidence>
<dbReference type="InterPro" id="IPR012910">
    <property type="entry name" value="Plug_dom"/>
</dbReference>
<dbReference type="GO" id="GO:0009279">
    <property type="term" value="C:cell outer membrane"/>
    <property type="evidence" value="ECO:0007669"/>
    <property type="project" value="UniProtKB-SubCell"/>
</dbReference>
<dbReference type="GO" id="GO:0015891">
    <property type="term" value="P:siderophore transport"/>
    <property type="evidence" value="ECO:0007669"/>
    <property type="project" value="InterPro"/>
</dbReference>
<dbReference type="PROSITE" id="PS52016">
    <property type="entry name" value="TONB_DEPENDENT_REC_3"/>
    <property type="match status" value="1"/>
</dbReference>
<evidence type="ECO:0000256" key="9">
    <source>
        <dbReference type="ARBA" id="ARBA00023065"/>
    </source>
</evidence>
<evidence type="ECO:0000256" key="5">
    <source>
        <dbReference type="ARBA" id="ARBA00022496"/>
    </source>
</evidence>
<dbReference type="Proteomes" id="UP000305888">
    <property type="component" value="Chromosome"/>
</dbReference>
<dbReference type="InterPro" id="IPR010105">
    <property type="entry name" value="TonB_sidphr_rcpt"/>
</dbReference>
<dbReference type="GO" id="GO:0015344">
    <property type="term" value="F:siderophore uptake transmembrane transporter activity"/>
    <property type="evidence" value="ECO:0007669"/>
    <property type="project" value="TreeGrafter"/>
</dbReference>
<evidence type="ECO:0000256" key="14">
    <source>
        <dbReference type="PROSITE-ProRule" id="PRU01360"/>
    </source>
</evidence>
<feature type="signal peptide" evidence="16">
    <location>
        <begin position="1"/>
        <end position="28"/>
    </location>
</feature>
<gene>
    <name evidence="19" type="ORF">FDP22_06525</name>
</gene>
<dbReference type="NCBIfam" id="TIGR01783">
    <property type="entry name" value="TonB-siderophor"/>
    <property type="match status" value="1"/>
</dbReference>
<dbReference type="Pfam" id="PF07715">
    <property type="entry name" value="Plug"/>
    <property type="match status" value="1"/>
</dbReference>
<dbReference type="InterPro" id="IPR000531">
    <property type="entry name" value="Beta-barrel_TonB"/>
</dbReference>
<evidence type="ECO:0000256" key="7">
    <source>
        <dbReference type="ARBA" id="ARBA00022729"/>
    </source>
</evidence>
<name>A0A5B8FH10_9RHOB</name>
<dbReference type="RefSeq" id="WP_138577723.1">
    <property type="nucleotide sequence ID" value="NZ_CP040818.1"/>
</dbReference>
<dbReference type="CDD" id="cd01347">
    <property type="entry name" value="ligand_gated_channel"/>
    <property type="match status" value="1"/>
</dbReference>
<keyword evidence="8" id="KW-0408">Iron</keyword>
<organism evidence="19 20">
    <name type="scientific">Paroceanicella profunda</name>
    <dbReference type="NCBI Taxonomy" id="2579971"/>
    <lineage>
        <taxon>Bacteria</taxon>
        <taxon>Pseudomonadati</taxon>
        <taxon>Pseudomonadota</taxon>
        <taxon>Alphaproteobacteria</taxon>
        <taxon>Rhodobacterales</taxon>
        <taxon>Paracoccaceae</taxon>
        <taxon>Paroceanicella</taxon>
    </lineage>
</organism>
<dbReference type="InterPro" id="IPR039426">
    <property type="entry name" value="TonB-dep_rcpt-like"/>
</dbReference>
<feature type="domain" description="TonB-dependent receptor plug" evidence="18">
    <location>
        <begin position="73"/>
        <end position="173"/>
    </location>
</feature>
<dbReference type="InterPro" id="IPR036942">
    <property type="entry name" value="Beta-barrel_TonB_sf"/>
</dbReference>
<evidence type="ECO:0000313" key="20">
    <source>
        <dbReference type="Proteomes" id="UP000305888"/>
    </source>
</evidence>
<dbReference type="PANTHER" id="PTHR32552">
    <property type="entry name" value="FERRICHROME IRON RECEPTOR-RELATED"/>
    <property type="match status" value="1"/>
</dbReference>
<keyword evidence="9" id="KW-0406">Ion transport</keyword>
<keyword evidence="4 14" id="KW-1134">Transmembrane beta strand</keyword>